<evidence type="ECO:0000256" key="1">
    <source>
        <dbReference type="SAM" id="SignalP"/>
    </source>
</evidence>
<protein>
    <recommendedName>
        <fullName evidence="4">GLUG domain-containing protein</fullName>
    </recommendedName>
</protein>
<dbReference type="EMBL" id="JACJVQ010000013">
    <property type="protein sequence ID" value="MBB6635455.1"/>
    <property type="molecule type" value="Genomic_DNA"/>
</dbReference>
<dbReference type="PROSITE" id="PS51257">
    <property type="entry name" value="PROKAR_LIPOPROTEIN"/>
    <property type="match status" value="1"/>
</dbReference>
<organism evidence="2 3">
    <name type="scientific">Cohnella thailandensis</name>
    <dbReference type="NCBI Taxonomy" id="557557"/>
    <lineage>
        <taxon>Bacteria</taxon>
        <taxon>Bacillati</taxon>
        <taxon>Bacillota</taxon>
        <taxon>Bacilli</taxon>
        <taxon>Bacillales</taxon>
        <taxon>Paenibacillaceae</taxon>
        <taxon>Cohnella</taxon>
    </lineage>
</organism>
<feature type="chain" id="PRO_5032854356" description="GLUG domain-containing protein" evidence="1">
    <location>
        <begin position="25"/>
        <end position="287"/>
    </location>
</feature>
<evidence type="ECO:0008006" key="4">
    <source>
        <dbReference type="Google" id="ProtNLM"/>
    </source>
</evidence>
<feature type="signal peptide" evidence="1">
    <location>
        <begin position="1"/>
        <end position="24"/>
    </location>
</feature>
<name>A0A841SYZ9_9BACL</name>
<keyword evidence="3" id="KW-1185">Reference proteome</keyword>
<dbReference type="Gene3D" id="2.160.20.110">
    <property type="match status" value="1"/>
</dbReference>
<reference evidence="2 3" key="1">
    <citation type="submission" date="2020-08" db="EMBL/GenBank/DDBJ databases">
        <title>Cohnella phylogeny.</title>
        <authorList>
            <person name="Dunlap C."/>
        </authorList>
    </citation>
    <scope>NUCLEOTIDE SEQUENCE [LARGE SCALE GENOMIC DNA]</scope>
    <source>
        <strain evidence="2 3">DSM 25241</strain>
    </source>
</reference>
<evidence type="ECO:0000313" key="2">
    <source>
        <dbReference type="EMBL" id="MBB6635455.1"/>
    </source>
</evidence>
<keyword evidence="1" id="KW-0732">Signal</keyword>
<comment type="caution">
    <text evidence="2">The sequence shown here is derived from an EMBL/GenBank/DDBJ whole genome shotgun (WGS) entry which is preliminary data.</text>
</comment>
<dbReference type="Proteomes" id="UP000535838">
    <property type="component" value="Unassembled WGS sequence"/>
</dbReference>
<dbReference type="RefSeq" id="WP_185120684.1">
    <property type="nucleotide sequence ID" value="NZ_JACJVQ010000013.1"/>
</dbReference>
<proteinExistence type="predicted"/>
<sequence>MRKKGFSLLIGIVMFLSLSSQAFAAPSSIATSCGVAKGTASSPIRICSSEDLKLLASYPSSHFLLRNSIAVDDAWIPVPSFSGTFNGNHHTISGLQDSLIDQNYGTIRNLILSSSVLHDQRGALSIANYGYVSNLKVYGEVYGDNAGGIASLNEGTIEYSSSFMEIGGKSVTGGIAARNGKNGIIRYSHFSGEAGAFAQSGGITAFNEGLIANSFSWGKVSVVSGGAGGVVAHNYPGGAIRTSWSAGEVHYLYEPRLDVGKFAGKNSGIIVNPIITNHVYADGVLVE</sequence>
<gene>
    <name evidence="2" type="ORF">H7B67_15155</name>
</gene>
<evidence type="ECO:0000313" key="3">
    <source>
        <dbReference type="Proteomes" id="UP000535838"/>
    </source>
</evidence>
<accession>A0A841SYZ9</accession>
<dbReference type="AlphaFoldDB" id="A0A841SYZ9"/>